<dbReference type="CDD" id="cd00093">
    <property type="entry name" value="HTH_XRE"/>
    <property type="match status" value="1"/>
</dbReference>
<name>A0A9W6HZH8_9ACTN</name>
<evidence type="ECO:0000313" key="2">
    <source>
        <dbReference type="EMBL" id="GLK08423.1"/>
    </source>
</evidence>
<dbReference type="InterPro" id="IPR001387">
    <property type="entry name" value="Cro/C1-type_HTH"/>
</dbReference>
<dbReference type="InterPro" id="IPR043917">
    <property type="entry name" value="DUF5753"/>
</dbReference>
<feature type="domain" description="HTH cro/C1-type" evidence="1">
    <location>
        <begin position="16"/>
        <end position="56"/>
    </location>
</feature>
<dbReference type="Proteomes" id="UP001143474">
    <property type="component" value="Unassembled WGS sequence"/>
</dbReference>
<proteinExistence type="predicted"/>
<organism evidence="2 3">
    <name type="scientific">Streptosporangium carneum</name>
    <dbReference type="NCBI Taxonomy" id="47481"/>
    <lineage>
        <taxon>Bacteria</taxon>
        <taxon>Bacillati</taxon>
        <taxon>Actinomycetota</taxon>
        <taxon>Actinomycetes</taxon>
        <taxon>Streptosporangiales</taxon>
        <taxon>Streptosporangiaceae</taxon>
        <taxon>Streptosporangium</taxon>
    </lineage>
</organism>
<accession>A0A9W6HZH8</accession>
<keyword evidence="3" id="KW-1185">Reference proteome</keyword>
<protein>
    <submittedName>
        <fullName evidence="2">Transcriptional regulator</fullName>
    </submittedName>
</protein>
<sequence length="285" mass="32049">MQDQSAEARKAFGIRLRDLRRDAGLNGRQLAALTGLHATKISRIEHARQNPSEEDIRAWCVACGDEGLVPELIAVYRDVQRMWEEYREDFRRKSQKAIQAAGTPLYERTKLLRAYEAIVVPGILQTPGYVRGVLTANATLHGLPLEGVEEAVQARLERQHLVTGGTAHMFSFVVEAAVLTYAFGDMAAMNEQFDFLAHVTRLPNVALGIIPPGFRKLWGGECFYMFDSFLVRSELWTGRFQTTRAEDIAFFLKAFTALQGQAVYGEEARALIEQARDLLQSREIS</sequence>
<dbReference type="RefSeq" id="WP_271216912.1">
    <property type="nucleotide sequence ID" value="NZ_BAAAVD010000044.1"/>
</dbReference>
<dbReference type="SUPFAM" id="SSF47413">
    <property type="entry name" value="lambda repressor-like DNA-binding domains"/>
    <property type="match status" value="1"/>
</dbReference>
<dbReference type="Gene3D" id="1.10.260.40">
    <property type="entry name" value="lambda repressor-like DNA-binding domains"/>
    <property type="match status" value="1"/>
</dbReference>
<dbReference type="Pfam" id="PF13560">
    <property type="entry name" value="HTH_31"/>
    <property type="match status" value="1"/>
</dbReference>
<dbReference type="InterPro" id="IPR010982">
    <property type="entry name" value="Lambda_DNA-bd_dom_sf"/>
</dbReference>
<reference evidence="2" key="2">
    <citation type="submission" date="2023-01" db="EMBL/GenBank/DDBJ databases">
        <authorList>
            <person name="Sun Q."/>
            <person name="Evtushenko L."/>
        </authorList>
    </citation>
    <scope>NUCLEOTIDE SEQUENCE</scope>
    <source>
        <strain evidence="2">VKM Ac-2007</strain>
    </source>
</reference>
<evidence type="ECO:0000313" key="3">
    <source>
        <dbReference type="Proteomes" id="UP001143474"/>
    </source>
</evidence>
<dbReference type="AlphaFoldDB" id="A0A9W6HZH8"/>
<evidence type="ECO:0000259" key="1">
    <source>
        <dbReference type="PROSITE" id="PS50943"/>
    </source>
</evidence>
<dbReference type="EMBL" id="BSEV01000002">
    <property type="protein sequence ID" value="GLK08423.1"/>
    <property type="molecule type" value="Genomic_DNA"/>
</dbReference>
<comment type="caution">
    <text evidence="2">The sequence shown here is derived from an EMBL/GenBank/DDBJ whole genome shotgun (WGS) entry which is preliminary data.</text>
</comment>
<gene>
    <name evidence="2" type="ORF">GCM10017600_18280</name>
</gene>
<dbReference type="Pfam" id="PF19054">
    <property type="entry name" value="DUF5753"/>
    <property type="match status" value="1"/>
</dbReference>
<dbReference type="PROSITE" id="PS50943">
    <property type="entry name" value="HTH_CROC1"/>
    <property type="match status" value="1"/>
</dbReference>
<reference evidence="2" key="1">
    <citation type="journal article" date="2014" name="Int. J. Syst. Evol. Microbiol.">
        <title>Complete genome sequence of Corynebacterium casei LMG S-19264T (=DSM 44701T), isolated from a smear-ripened cheese.</title>
        <authorList>
            <consortium name="US DOE Joint Genome Institute (JGI-PGF)"/>
            <person name="Walter F."/>
            <person name="Albersmeier A."/>
            <person name="Kalinowski J."/>
            <person name="Ruckert C."/>
        </authorList>
    </citation>
    <scope>NUCLEOTIDE SEQUENCE</scope>
    <source>
        <strain evidence="2">VKM Ac-2007</strain>
    </source>
</reference>
<dbReference type="GO" id="GO:0003677">
    <property type="term" value="F:DNA binding"/>
    <property type="evidence" value="ECO:0007669"/>
    <property type="project" value="InterPro"/>
</dbReference>
<dbReference type="SMART" id="SM00530">
    <property type="entry name" value="HTH_XRE"/>
    <property type="match status" value="1"/>
</dbReference>